<reference evidence="8 9" key="1">
    <citation type="submission" date="2023-12" db="EMBL/GenBank/DDBJ databases">
        <title>Streptomyces sp. V4-01.</title>
        <authorList>
            <person name="Somphong A."/>
            <person name="Phongsopitanun W."/>
        </authorList>
    </citation>
    <scope>NUCLEOTIDE SEQUENCE [LARGE SCALE GENOMIC DNA]</scope>
    <source>
        <strain evidence="8 9">V4-01</strain>
    </source>
</reference>
<evidence type="ECO:0000259" key="7">
    <source>
        <dbReference type="Pfam" id="PF00082"/>
    </source>
</evidence>
<keyword evidence="4 5" id="KW-0720">Serine protease</keyword>
<dbReference type="SUPFAM" id="SSF52743">
    <property type="entry name" value="Subtilisin-like"/>
    <property type="match status" value="1"/>
</dbReference>
<keyword evidence="2 5" id="KW-0645">Protease</keyword>
<feature type="active site" description="Charge relay system" evidence="5">
    <location>
        <position position="236"/>
    </location>
</feature>
<dbReference type="PANTHER" id="PTHR43806">
    <property type="entry name" value="PEPTIDASE S8"/>
    <property type="match status" value="1"/>
</dbReference>
<evidence type="ECO:0000256" key="1">
    <source>
        <dbReference type="ARBA" id="ARBA00011073"/>
    </source>
</evidence>
<dbReference type="Pfam" id="PF00082">
    <property type="entry name" value="Peptidase_S8"/>
    <property type="match status" value="1"/>
</dbReference>
<dbReference type="CDD" id="cd07492">
    <property type="entry name" value="Peptidases_S8_8"/>
    <property type="match status" value="1"/>
</dbReference>
<dbReference type="PROSITE" id="PS00136">
    <property type="entry name" value="SUBTILASE_ASP"/>
    <property type="match status" value="1"/>
</dbReference>
<comment type="similarity">
    <text evidence="1 5">Belongs to the peptidase S8 family.</text>
</comment>
<evidence type="ECO:0000256" key="4">
    <source>
        <dbReference type="ARBA" id="ARBA00022825"/>
    </source>
</evidence>
<sequence>MTAFPDAPRLTWKLSDLSETDLTVRTAWSGGVDRLWRTGTARGAGVRVCVLDSGVEPDHPEVGPLDGAFAVDTGPGGEPRIVKDVLGDTCGHGTACAGIIRQLAPDCELVSVRVLGGDFSGTGDALLAGLRWAVRERFDVINISLSTTRQAFAQGLRQLADEAYFGGTLLVAAAHNSRVESFPWRFSSVISVGSHGEADPLHLLYNPTPPVEFFARGIDVPAPWLGGTNRRCTGNSFATPHVAGLCALLHSSHRGLTPFQVKSLLHLGAANVSATPDSAPESAVPGRPDDRNGIR</sequence>
<protein>
    <submittedName>
        <fullName evidence="8">S8 family serine peptidase</fullName>
    </submittedName>
</protein>
<dbReference type="Gene3D" id="3.40.50.200">
    <property type="entry name" value="Peptidase S8/S53 domain"/>
    <property type="match status" value="1"/>
</dbReference>
<evidence type="ECO:0000256" key="5">
    <source>
        <dbReference type="PROSITE-ProRule" id="PRU01240"/>
    </source>
</evidence>
<dbReference type="Proteomes" id="UP001344658">
    <property type="component" value="Unassembled WGS sequence"/>
</dbReference>
<feature type="active site" description="Charge relay system" evidence="5">
    <location>
        <position position="92"/>
    </location>
</feature>
<organism evidence="8 9">
    <name type="scientific">Actinacidiphila polyblastidii</name>
    <dbReference type="NCBI Taxonomy" id="3110430"/>
    <lineage>
        <taxon>Bacteria</taxon>
        <taxon>Bacillati</taxon>
        <taxon>Actinomycetota</taxon>
        <taxon>Actinomycetes</taxon>
        <taxon>Kitasatosporales</taxon>
        <taxon>Streptomycetaceae</taxon>
        <taxon>Actinacidiphila</taxon>
    </lineage>
</organism>
<feature type="active site" description="Charge relay system" evidence="5">
    <location>
        <position position="52"/>
    </location>
</feature>
<name>A0ABU7PNW5_9ACTN</name>
<dbReference type="InterPro" id="IPR000209">
    <property type="entry name" value="Peptidase_S8/S53_dom"/>
</dbReference>
<dbReference type="PRINTS" id="PR00723">
    <property type="entry name" value="SUBTILISIN"/>
</dbReference>
<gene>
    <name evidence="8" type="ORF">V2S66_32785</name>
</gene>
<evidence type="ECO:0000313" key="9">
    <source>
        <dbReference type="Proteomes" id="UP001344658"/>
    </source>
</evidence>
<dbReference type="EMBL" id="JAZEWV010000052">
    <property type="protein sequence ID" value="MEE4546727.1"/>
    <property type="molecule type" value="Genomic_DNA"/>
</dbReference>
<keyword evidence="9" id="KW-1185">Reference proteome</keyword>
<evidence type="ECO:0000256" key="2">
    <source>
        <dbReference type="ARBA" id="ARBA00022670"/>
    </source>
</evidence>
<feature type="region of interest" description="Disordered" evidence="6">
    <location>
        <begin position="274"/>
        <end position="295"/>
    </location>
</feature>
<dbReference type="InterPro" id="IPR050131">
    <property type="entry name" value="Peptidase_S8_subtilisin-like"/>
</dbReference>
<evidence type="ECO:0000313" key="8">
    <source>
        <dbReference type="EMBL" id="MEE4546727.1"/>
    </source>
</evidence>
<dbReference type="InterPro" id="IPR034067">
    <property type="entry name" value="Serine_protease_KerA-like_dom"/>
</dbReference>
<feature type="domain" description="Peptidase S8/S53" evidence="7">
    <location>
        <begin position="43"/>
        <end position="269"/>
    </location>
</feature>
<comment type="caution">
    <text evidence="8">The sequence shown here is derived from an EMBL/GenBank/DDBJ whole genome shotgun (WGS) entry which is preliminary data.</text>
</comment>
<dbReference type="InterPro" id="IPR023827">
    <property type="entry name" value="Peptidase_S8_Asp-AS"/>
</dbReference>
<evidence type="ECO:0000256" key="6">
    <source>
        <dbReference type="SAM" id="MobiDB-lite"/>
    </source>
</evidence>
<keyword evidence="3 5" id="KW-0378">Hydrolase</keyword>
<dbReference type="PROSITE" id="PS51892">
    <property type="entry name" value="SUBTILASE"/>
    <property type="match status" value="1"/>
</dbReference>
<accession>A0ABU7PNW5</accession>
<dbReference type="RefSeq" id="WP_330800462.1">
    <property type="nucleotide sequence ID" value="NZ_JAZEWV010000052.1"/>
</dbReference>
<dbReference type="InterPro" id="IPR015500">
    <property type="entry name" value="Peptidase_S8_subtilisin-rel"/>
</dbReference>
<dbReference type="InterPro" id="IPR036852">
    <property type="entry name" value="Peptidase_S8/S53_dom_sf"/>
</dbReference>
<evidence type="ECO:0000256" key="3">
    <source>
        <dbReference type="ARBA" id="ARBA00022801"/>
    </source>
</evidence>
<proteinExistence type="inferred from homology"/>
<dbReference type="PANTHER" id="PTHR43806:SF11">
    <property type="entry name" value="CEREVISIN-RELATED"/>
    <property type="match status" value="1"/>
</dbReference>